<evidence type="ECO:0000259" key="9">
    <source>
        <dbReference type="Pfam" id="PF22692"/>
    </source>
</evidence>
<dbReference type="RefSeq" id="WP_345011107.1">
    <property type="nucleotide sequence ID" value="NZ_BAABFC010000009.1"/>
</dbReference>
<keyword evidence="4 5" id="KW-0975">Bacterial flagellum</keyword>
<feature type="domain" description="Flagellar basal-body/hook protein C-terminal" evidence="7">
    <location>
        <begin position="390"/>
        <end position="435"/>
    </location>
</feature>
<protein>
    <recommendedName>
        <fullName evidence="3 5">Flagellar hook protein FlgE</fullName>
    </recommendedName>
</protein>
<feature type="domain" description="Flagellar basal body rod protein N-terminal" evidence="6">
    <location>
        <begin position="3"/>
        <end position="33"/>
    </location>
</feature>
<evidence type="ECO:0000259" key="8">
    <source>
        <dbReference type="Pfam" id="PF07559"/>
    </source>
</evidence>
<evidence type="ECO:0000256" key="5">
    <source>
        <dbReference type="RuleBase" id="RU362116"/>
    </source>
</evidence>
<proteinExistence type="inferred from homology"/>
<dbReference type="NCBIfam" id="NF004238">
    <property type="entry name" value="PRK05682.1-1"/>
    <property type="match status" value="1"/>
</dbReference>
<dbReference type="InterPro" id="IPR019776">
    <property type="entry name" value="Flagellar_basal_body_rod_CS"/>
</dbReference>
<dbReference type="NCBIfam" id="TIGR03506">
    <property type="entry name" value="FlgEFG_subfam"/>
    <property type="match status" value="1"/>
</dbReference>
<dbReference type="InterPro" id="IPR037058">
    <property type="entry name" value="Falgellar_hook_FlgE_sf"/>
</dbReference>
<keyword evidence="10" id="KW-0282">Flagellum</keyword>
<dbReference type="PROSITE" id="PS00588">
    <property type="entry name" value="FLAGELLA_BB_ROD"/>
    <property type="match status" value="1"/>
</dbReference>
<feature type="domain" description="Flagellar hook protein FlgE/F/G-like D1" evidence="9">
    <location>
        <begin position="83"/>
        <end position="149"/>
    </location>
</feature>
<dbReference type="Pfam" id="PF07559">
    <property type="entry name" value="FlgE_D2"/>
    <property type="match status" value="1"/>
</dbReference>
<name>A0ABP8Q4E0_9GAMM</name>
<sequence length="436" mass="45536">MSFNIALSGLYAAQKHLDVTANNIANVNTVGFKGSRAEFADVYSSSIFANAKTQVGSGVSTSTVAQQFHQGALNFTNNSLDLAIQGNGFFVTAANIGDLDRTYTRAGAFQLNSSGYVTTAQGDYLQVYDVNDDGTPKTVSLDSTIPLRIPDAAGSPEATSKVNMSMNLPAGSTALDPANFDPTDSDTYTSSTSVVVYDSLGESHTMTHYFVKDSTATNTWRMFSYMDDQPVDITGGYTPGGSVPSGATLVFNSQGLLDTTVATNPNPNPIVTEQLGSGGAGIITNGADGTQTIEIDFDSITQYSSSFEVTALSQDGSTVGRLTKVDIGADGLVAATYSNGTTTKLGAIAMANFPNSQGLTQVGDTSWKASLSSGDAVPGQANTGTFGKIQSSALEASNSNLTSELVELITAQRNYQANSRALEVNSTLQQTILQIR</sequence>
<evidence type="ECO:0000256" key="3">
    <source>
        <dbReference type="ARBA" id="ARBA00019015"/>
    </source>
</evidence>
<comment type="caution">
    <text evidence="10">The sequence shown here is derived from an EMBL/GenBank/DDBJ whole genome shotgun (WGS) entry which is preliminary data.</text>
</comment>
<comment type="similarity">
    <text evidence="2 5">Belongs to the flagella basal body rod proteins family.</text>
</comment>
<keyword evidence="10" id="KW-0969">Cilium</keyword>
<feature type="domain" description="Flagellar hook protein FlgE D2" evidence="8">
    <location>
        <begin position="168"/>
        <end position="316"/>
    </location>
</feature>
<dbReference type="Pfam" id="PF22692">
    <property type="entry name" value="LlgE_F_G_D1"/>
    <property type="match status" value="1"/>
</dbReference>
<reference evidence="11" key="1">
    <citation type="journal article" date="2019" name="Int. J. Syst. Evol. Microbiol.">
        <title>The Global Catalogue of Microorganisms (GCM) 10K type strain sequencing project: providing services to taxonomists for standard genome sequencing and annotation.</title>
        <authorList>
            <consortium name="The Broad Institute Genomics Platform"/>
            <consortium name="The Broad Institute Genome Sequencing Center for Infectious Disease"/>
            <person name="Wu L."/>
            <person name="Ma J."/>
        </authorList>
    </citation>
    <scope>NUCLEOTIDE SEQUENCE [LARGE SCALE GENOMIC DNA]</scope>
    <source>
        <strain evidence="11">JCM 32226</strain>
    </source>
</reference>
<dbReference type="Pfam" id="PF00460">
    <property type="entry name" value="Flg_bb_rod"/>
    <property type="match status" value="1"/>
</dbReference>
<dbReference type="PANTHER" id="PTHR30435">
    <property type="entry name" value="FLAGELLAR PROTEIN"/>
    <property type="match status" value="1"/>
</dbReference>
<dbReference type="InterPro" id="IPR011491">
    <property type="entry name" value="FlgE_D2"/>
</dbReference>
<dbReference type="Proteomes" id="UP001501321">
    <property type="component" value="Unassembled WGS sequence"/>
</dbReference>
<accession>A0ABP8Q4E0</accession>
<dbReference type="InterPro" id="IPR037925">
    <property type="entry name" value="FlgE/F/G-like"/>
</dbReference>
<dbReference type="InterPro" id="IPR053967">
    <property type="entry name" value="LlgE_F_G-like_D1"/>
</dbReference>
<dbReference type="PANTHER" id="PTHR30435:SF1">
    <property type="entry name" value="FLAGELLAR HOOK PROTEIN FLGE"/>
    <property type="match status" value="1"/>
</dbReference>
<evidence type="ECO:0000256" key="1">
    <source>
        <dbReference type="ARBA" id="ARBA00004117"/>
    </source>
</evidence>
<comment type="subcellular location">
    <subcellularLocation>
        <location evidence="1 5">Bacterial flagellum basal body</location>
    </subcellularLocation>
</comment>
<organism evidence="10 11">
    <name type="scientific">Pseudaeromonas paramecii</name>
    <dbReference type="NCBI Taxonomy" id="2138166"/>
    <lineage>
        <taxon>Bacteria</taxon>
        <taxon>Pseudomonadati</taxon>
        <taxon>Pseudomonadota</taxon>
        <taxon>Gammaproteobacteria</taxon>
        <taxon>Aeromonadales</taxon>
        <taxon>Aeromonadaceae</taxon>
        <taxon>Pseudaeromonas</taxon>
    </lineage>
</organism>
<dbReference type="Pfam" id="PF06429">
    <property type="entry name" value="Flg_bbr_C"/>
    <property type="match status" value="1"/>
</dbReference>
<evidence type="ECO:0000259" key="7">
    <source>
        <dbReference type="Pfam" id="PF06429"/>
    </source>
</evidence>
<dbReference type="InterPro" id="IPR001444">
    <property type="entry name" value="Flag_bb_rod_N"/>
</dbReference>
<comment type="function">
    <text evidence="5">A flexible structure which links the flagellar filament to the drive apparatus in the basal body.</text>
</comment>
<evidence type="ECO:0000313" key="11">
    <source>
        <dbReference type="Proteomes" id="UP001501321"/>
    </source>
</evidence>
<evidence type="ECO:0000313" key="10">
    <source>
        <dbReference type="EMBL" id="GAA4496754.1"/>
    </source>
</evidence>
<evidence type="ECO:0000256" key="2">
    <source>
        <dbReference type="ARBA" id="ARBA00009677"/>
    </source>
</evidence>
<keyword evidence="11" id="KW-1185">Reference proteome</keyword>
<evidence type="ECO:0000259" key="6">
    <source>
        <dbReference type="Pfam" id="PF00460"/>
    </source>
</evidence>
<evidence type="ECO:0000256" key="4">
    <source>
        <dbReference type="ARBA" id="ARBA00023143"/>
    </source>
</evidence>
<dbReference type="EMBL" id="BAABFC010000009">
    <property type="protein sequence ID" value="GAA4496754.1"/>
    <property type="molecule type" value="Genomic_DNA"/>
</dbReference>
<dbReference type="NCBIfam" id="NF004240">
    <property type="entry name" value="PRK05682.1-4"/>
    <property type="match status" value="1"/>
</dbReference>
<dbReference type="Gene3D" id="2.60.98.20">
    <property type="entry name" value="Flagellar hook protein FlgE"/>
    <property type="match status" value="1"/>
</dbReference>
<dbReference type="InterPro" id="IPR020013">
    <property type="entry name" value="Flagellar_FlgE/F/G"/>
</dbReference>
<gene>
    <name evidence="10" type="primary">flgE</name>
    <name evidence="10" type="ORF">GCM10023095_12290</name>
</gene>
<dbReference type="InterPro" id="IPR010930">
    <property type="entry name" value="Flg_bb/hook_C_dom"/>
</dbReference>
<dbReference type="SUPFAM" id="SSF117143">
    <property type="entry name" value="Flagellar hook protein flgE"/>
    <property type="match status" value="1"/>
</dbReference>
<keyword evidence="10" id="KW-0966">Cell projection</keyword>